<feature type="compositionally biased region" description="Low complexity" evidence="3">
    <location>
        <begin position="126"/>
        <end position="135"/>
    </location>
</feature>
<dbReference type="GO" id="GO:0005737">
    <property type="term" value="C:cytoplasm"/>
    <property type="evidence" value="ECO:0007669"/>
    <property type="project" value="TreeGrafter"/>
</dbReference>
<gene>
    <name evidence="5" type="ORF">GUJ93_ZPchr0006g40637</name>
</gene>
<accession>A0A8J5VGH7</accession>
<dbReference type="Proteomes" id="UP000729402">
    <property type="component" value="Unassembled WGS sequence"/>
</dbReference>
<dbReference type="AlphaFoldDB" id="A0A8J5VGH7"/>
<dbReference type="PANTHER" id="PTHR11638:SF183">
    <property type="entry name" value="CHAPERONE PROTEIN CLPB1"/>
    <property type="match status" value="1"/>
</dbReference>
<keyword evidence="1" id="KW-0547">Nucleotide-binding</keyword>
<evidence type="ECO:0000256" key="3">
    <source>
        <dbReference type="SAM" id="MobiDB-lite"/>
    </source>
</evidence>
<dbReference type="GO" id="GO:0016887">
    <property type="term" value="F:ATP hydrolysis activity"/>
    <property type="evidence" value="ECO:0007669"/>
    <property type="project" value="InterPro"/>
</dbReference>
<comment type="caution">
    <text evidence="5">The sequence shown here is derived from an EMBL/GenBank/DDBJ whole genome shotgun (WGS) entry which is preliminary data.</text>
</comment>
<keyword evidence="6" id="KW-1185">Reference proteome</keyword>
<dbReference type="OrthoDB" id="47330at2759"/>
<dbReference type="GO" id="GO:0005524">
    <property type="term" value="F:ATP binding"/>
    <property type="evidence" value="ECO:0007669"/>
    <property type="project" value="UniProtKB-KW"/>
</dbReference>
<reference evidence="5" key="2">
    <citation type="submission" date="2021-02" db="EMBL/GenBank/DDBJ databases">
        <authorList>
            <person name="Kimball J.A."/>
            <person name="Haas M.W."/>
            <person name="Macchietto M."/>
            <person name="Kono T."/>
            <person name="Duquette J."/>
            <person name="Shao M."/>
        </authorList>
    </citation>
    <scope>NUCLEOTIDE SEQUENCE</scope>
    <source>
        <tissue evidence="5">Fresh leaf tissue</tissue>
    </source>
</reference>
<evidence type="ECO:0000256" key="1">
    <source>
        <dbReference type="ARBA" id="ARBA00022741"/>
    </source>
</evidence>
<name>A0A8J5VGH7_ZIZPA</name>
<dbReference type="EMBL" id="JAAALK010000283">
    <property type="protein sequence ID" value="KAG8069482.1"/>
    <property type="molecule type" value="Genomic_DNA"/>
</dbReference>
<feature type="domain" description="ATPase AAA-type core" evidence="4">
    <location>
        <begin position="42"/>
        <end position="119"/>
    </location>
</feature>
<dbReference type="InterPro" id="IPR003959">
    <property type="entry name" value="ATPase_AAA_core"/>
</dbReference>
<feature type="region of interest" description="Disordered" evidence="3">
    <location>
        <begin position="125"/>
        <end position="177"/>
    </location>
</feature>
<sequence>MQPRIPLTKIVGPEQILETEVVNFVVEAVLRLWDGLSHPQQPTSSFLFLGPTGVSKTELAKALTEQLFDDENLLVRIDMSEYMDQHSVPHLIRAPPSYVGHEEGGKLAEQVRRWPYNVIPYHHTPSGSSDMMTESSSEERGRPRWHRGSKRDGSGSGPSLRWSRSDLPRVPDLSVWG</sequence>
<protein>
    <recommendedName>
        <fullName evidence="4">ATPase AAA-type core domain-containing protein</fullName>
    </recommendedName>
</protein>
<dbReference type="InterPro" id="IPR050130">
    <property type="entry name" value="ClpA_ClpB"/>
</dbReference>
<dbReference type="GO" id="GO:0034605">
    <property type="term" value="P:cellular response to heat"/>
    <property type="evidence" value="ECO:0007669"/>
    <property type="project" value="TreeGrafter"/>
</dbReference>
<evidence type="ECO:0000256" key="2">
    <source>
        <dbReference type="ARBA" id="ARBA00022840"/>
    </source>
</evidence>
<evidence type="ECO:0000313" key="5">
    <source>
        <dbReference type="EMBL" id="KAG8069482.1"/>
    </source>
</evidence>
<organism evidence="5 6">
    <name type="scientific">Zizania palustris</name>
    <name type="common">Northern wild rice</name>
    <dbReference type="NCBI Taxonomy" id="103762"/>
    <lineage>
        <taxon>Eukaryota</taxon>
        <taxon>Viridiplantae</taxon>
        <taxon>Streptophyta</taxon>
        <taxon>Embryophyta</taxon>
        <taxon>Tracheophyta</taxon>
        <taxon>Spermatophyta</taxon>
        <taxon>Magnoliopsida</taxon>
        <taxon>Liliopsida</taxon>
        <taxon>Poales</taxon>
        <taxon>Poaceae</taxon>
        <taxon>BOP clade</taxon>
        <taxon>Oryzoideae</taxon>
        <taxon>Oryzeae</taxon>
        <taxon>Zizaniinae</taxon>
        <taxon>Zizania</taxon>
    </lineage>
</organism>
<proteinExistence type="predicted"/>
<dbReference type="Pfam" id="PF07724">
    <property type="entry name" value="AAA_2"/>
    <property type="match status" value="1"/>
</dbReference>
<evidence type="ECO:0000259" key="4">
    <source>
        <dbReference type="Pfam" id="PF07724"/>
    </source>
</evidence>
<dbReference type="PANTHER" id="PTHR11638">
    <property type="entry name" value="ATP-DEPENDENT CLP PROTEASE"/>
    <property type="match status" value="1"/>
</dbReference>
<keyword evidence="2" id="KW-0067">ATP-binding</keyword>
<reference evidence="5" key="1">
    <citation type="journal article" date="2021" name="bioRxiv">
        <title>Whole Genome Assembly and Annotation of Northern Wild Rice, Zizania palustris L., Supports a Whole Genome Duplication in the Zizania Genus.</title>
        <authorList>
            <person name="Haas M."/>
            <person name="Kono T."/>
            <person name="Macchietto M."/>
            <person name="Millas R."/>
            <person name="McGilp L."/>
            <person name="Shao M."/>
            <person name="Duquette J."/>
            <person name="Hirsch C.N."/>
            <person name="Kimball J."/>
        </authorList>
    </citation>
    <scope>NUCLEOTIDE SEQUENCE</scope>
    <source>
        <tissue evidence="5">Fresh leaf tissue</tissue>
    </source>
</reference>
<evidence type="ECO:0000313" key="6">
    <source>
        <dbReference type="Proteomes" id="UP000729402"/>
    </source>
</evidence>